<reference evidence="2" key="1">
    <citation type="submission" date="2011-08" db="EMBL/GenBank/DDBJ databases">
        <authorList>
            <person name="Rombauts S."/>
        </authorList>
    </citation>
    <scope>NUCLEOTIDE SEQUENCE</scope>
    <source>
        <strain evidence="2">London</strain>
    </source>
</reference>
<dbReference type="HOGENOM" id="CLU_3427058_0_0_1"/>
<accession>T1KT65</accession>
<sequence>MRNMALFMFVLSEDWSALLEL</sequence>
<protein>
    <submittedName>
        <fullName evidence="1">Uncharacterized protein</fullName>
    </submittedName>
</protein>
<dbReference type="EnsemblMetazoa" id="tetur20g02080.1">
    <property type="protein sequence ID" value="tetur20g02080.1"/>
    <property type="gene ID" value="tetur20g02080"/>
</dbReference>
<evidence type="ECO:0000313" key="1">
    <source>
        <dbReference type="EnsemblMetazoa" id="tetur20g02080.1"/>
    </source>
</evidence>
<proteinExistence type="predicted"/>
<organism evidence="1 2">
    <name type="scientific">Tetranychus urticae</name>
    <name type="common">Two-spotted spider mite</name>
    <dbReference type="NCBI Taxonomy" id="32264"/>
    <lineage>
        <taxon>Eukaryota</taxon>
        <taxon>Metazoa</taxon>
        <taxon>Ecdysozoa</taxon>
        <taxon>Arthropoda</taxon>
        <taxon>Chelicerata</taxon>
        <taxon>Arachnida</taxon>
        <taxon>Acari</taxon>
        <taxon>Acariformes</taxon>
        <taxon>Trombidiformes</taxon>
        <taxon>Prostigmata</taxon>
        <taxon>Eleutherengona</taxon>
        <taxon>Raphignathae</taxon>
        <taxon>Tetranychoidea</taxon>
        <taxon>Tetranychidae</taxon>
        <taxon>Tetranychus</taxon>
    </lineage>
</organism>
<evidence type="ECO:0000313" key="2">
    <source>
        <dbReference type="Proteomes" id="UP000015104"/>
    </source>
</evidence>
<dbReference type="EMBL" id="CAEY01000513">
    <property type="status" value="NOT_ANNOTATED_CDS"/>
    <property type="molecule type" value="Genomic_DNA"/>
</dbReference>
<name>T1KT65_TETUR</name>
<reference evidence="1" key="2">
    <citation type="submission" date="2015-06" db="UniProtKB">
        <authorList>
            <consortium name="EnsemblMetazoa"/>
        </authorList>
    </citation>
    <scope>IDENTIFICATION</scope>
</reference>
<dbReference type="AlphaFoldDB" id="T1KT65"/>
<dbReference type="Proteomes" id="UP000015104">
    <property type="component" value="Unassembled WGS sequence"/>
</dbReference>
<keyword evidence="2" id="KW-1185">Reference proteome</keyword>